<dbReference type="InterPro" id="IPR001841">
    <property type="entry name" value="Znf_RING"/>
</dbReference>
<evidence type="ECO:0000256" key="3">
    <source>
        <dbReference type="ARBA" id="ARBA00022771"/>
    </source>
</evidence>
<dbReference type="GO" id="GO:0016567">
    <property type="term" value="P:protein ubiquitination"/>
    <property type="evidence" value="ECO:0007669"/>
    <property type="project" value="TreeGrafter"/>
</dbReference>
<feature type="domain" description="FHA" evidence="8">
    <location>
        <begin position="152"/>
        <end position="226"/>
    </location>
</feature>
<dbReference type="GO" id="GO:0005829">
    <property type="term" value="C:cytosol"/>
    <property type="evidence" value="ECO:0007669"/>
    <property type="project" value="TreeGrafter"/>
</dbReference>
<organism evidence="10 11">
    <name type="scientific">Rhodocollybia butyracea</name>
    <dbReference type="NCBI Taxonomy" id="206335"/>
    <lineage>
        <taxon>Eukaryota</taxon>
        <taxon>Fungi</taxon>
        <taxon>Dikarya</taxon>
        <taxon>Basidiomycota</taxon>
        <taxon>Agaricomycotina</taxon>
        <taxon>Agaricomycetes</taxon>
        <taxon>Agaricomycetidae</taxon>
        <taxon>Agaricales</taxon>
        <taxon>Marasmiineae</taxon>
        <taxon>Omphalotaceae</taxon>
        <taxon>Rhodocollybia</taxon>
    </lineage>
</organism>
<feature type="region of interest" description="Disordered" evidence="7">
    <location>
        <begin position="1"/>
        <end position="120"/>
    </location>
</feature>
<evidence type="ECO:0000259" key="8">
    <source>
        <dbReference type="PROSITE" id="PS50006"/>
    </source>
</evidence>
<evidence type="ECO:0000256" key="5">
    <source>
        <dbReference type="ARBA" id="ARBA00022833"/>
    </source>
</evidence>
<dbReference type="Gene3D" id="2.60.200.20">
    <property type="match status" value="1"/>
</dbReference>
<sequence length="543" mass="59161">MLSTSPHVSPDSPPVRSTILGSFLGRGRPRNYHDHETEPTSPNPTPLFRGGSTGNGNANTRVVPPEPTSSSAPGPGHGFSSMLRRRRSPPDAVVPSLPPRPATASSAVPHRTAPSDSKAGPFRLRLVPHLESNRSLRFDVITRDMRPGDPVIRIGRFTDRNGNNTTASSINSNPHTFKLAFRSKVVSRAHAEIWVEAGPTASSPSPKFFIRDTGSSSGTYLNRIRLGAPGTQSRKYEIKDGDLLQLGVDYRGGNEDIYKSVKIRIELGREWQSGVNKFNSTAIKNLEAFAKAVSRPSTADKKAVSKKKKASSSVGLPDCCICLSPLTIRQSLFISGPCSHSFHFKCIRPLLEKTYYRSFTCPLCRTYVDLDENVEVESNEEEEDVAIDDDAFDVAPDPDADNTHTSHGNESDVLLPAHLGVDEEVDRREEVGEVDRREEAGDESAVEDVHLGSITASRGVTDTAVHAKAKAKVNPVDITPSSASSSKRKRGHGHGRKLSRLIDTEGTDERREEDYEEDVEDGEDVDMSDAHLSGAGMRVQDGV</sequence>
<evidence type="ECO:0000313" key="10">
    <source>
        <dbReference type="EMBL" id="KAF9069193.1"/>
    </source>
</evidence>
<accession>A0A9P5PTR3</accession>
<dbReference type="Proteomes" id="UP000772434">
    <property type="component" value="Unassembled WGS sequence"/>
</dbReference>
<dbReference type="EMBL" id="JADNRY010000053">
    <property type="protein sequence ID" value="KAF9069193.1"/>
    <property type="molecule type" value="Genomic_DNA"/>
</dbReference>
<evidence type="ECO:0000313" key="11">
    <source>
        <dbReference type="Proteomes" id="UP000772434"/>
    </source>
</evidence>
<proteinExistence type="predicted"/>
<dbReference type="GO" id="GO:0032153">
    <property type="term" value="C:cell division site"/>
    <property type="evidence" value="ECO:0007669"/>
    <property type="project" value="TreeGrafter"/>
</dbReference>
<keyword evidence="1" id="KW-0808">Transferase</keyword>
<feature type="compositionally biased region" description="Basic residues" evidence="7">
    <location>
        <begin position="486"/>
        <end position="499"/>
    </location>
</feature>
<evidence type="ECO:0000256" key="6">
    <source>
        <dbReference type="PROSITE-ProRule" id="PRU00175"/>
    </source>
</evidence>
<feature type="domain" description="RING-type" evidence="9">
    <location>
        <begin position="319"/>
        <end position="365"/>
    </location>
</feature>
<dbReference type="PANTHER" id="PTHR15067">
    <property type="entry name" value="E3 UBIQUITIN-PROTEIN LIGASE RNF8"/>
    <property type="match status" value="1"/>
</dbReference>
<dbReference type="GO" id="GO:0008270">
    <property type="term" value="F:zinc ion binding"/>
    <property type="evidence" value="ECO:0007669"/>
    <property type="project" value="UniProtKB-KW"/>
</dbReference>
<evidence type="ECO:0008006" key="12">
    <source>
        <dbReference type="Google" id="ProtNLM"/>
    </source>
</evidence>
<dbReference type="GO" id="GO:0061630">
    <property type="term" value="F:ubiquitin protein ligase activity"/>
    <property type="evidence" value="ECO:0007669"/>
    <property type="project" value="TreeGrafter"/>
</dbReference>
<dbReference type="SMART" id="SM00184">
    <property type="entry name" value="RING"/>
    <property type="match status" value="1"/>
</dbReference>
<feature type="compositionally biased region" description="Acidic residues" evidence="7">
    <location>
        <begin position="514"/>
        <end position="527"/>
    </location>
</feature>
<dbReference type="PROSITE" id="PS50006">
    <property type="entry name" value="FHA_DOMAIN"/>
    <property type="match status" value="1"/>
</dbReference>
<feature type="region of interest" description="Disordered" evidence="7">
    <location>
        <begin position="426"/>
        <end position="445"/>
    </location>
</feature>
<dbReference type="InterPro" id="IPR013083">
    <property type="entry name" value="Znf_RING/FYVE/PHD"/>
</dbReference>
<dbReference type="AlphaFoldDB" id="A0A9P5PTR3"/>
<keyword evidence="2" id="KW-0479">Metal-binding</keyword>
<dbReference type="Pfam" id="PF00498">
    <property type="entry name" value="FHA"/>
    <property type="match status" value="1"/>
</dbReference>
<dbReference type="Gene3D" id="3.30.40.10">
    <property type="entry name" value="Zinc/RING finger domain, C3HC4 (zinc finger)"/>
    <property type="match status" value="1"/>
</dbReference>
<dbReference type="GO" id="GO:0006511">
    <property type="term" value="P:ubiquitin-dependent protein catabolic process"/>
    <property type="evidence" value="ECO:0007669"/>
    <property type="project" value="TreeGrafter"/>
</dbReference>
<protein>
    <recommendedName>
        <fullName evidence="12">SMAD/FHA domain-containing protein</fullName>
    </recommendedName>
</protein>
<dbReference type="SMART" id="SM00240">
    <property type="entry name" value="FHA"/>
    <property type="match status" value="1"/>
</dbReference>
<dbReference type="InterPro" id="IPR008984">
    <property type="entry name" value="SMAD_FHA_dom_sf"/>
</dbReference>
<reference evidence="10" key="1">
    <citation type="submission" date="2020-11" db="EMBL/GenBank/DDBJ databases">
        <authorList>
            <consortium name="DOE Joint Genome Institute"/>
            <person name="Ahrendt S."/>
            <person name="Riley R."/>
            <person name="Andreopoulos W."/>
            <person name="Labutti K."/>
            <person name="Pangilinan J."/>
            <person name="Ruiz-Duenas F.J."/>
            <person name="Barrasa J.M."/>
            <person name="Sanchez-Garcia M."/>
            <person name="Camarero S."/>
            <person name="Miyauchi S."/>
            <person name="Serrano A."/>
            <person name="Linde D."/>
            <person name="Babiker R."/>
            <person name="Drula E."/>
            <person name="Ayuso-Fernandez I."/>
            <person name="Pacheco R."/>
            <person name="Padilla G."/>
            <person name="Ferreira P."/>
            <person name="Barriuso J."/>
            <person name="Kellner H."/>
            <person name="Castanera R."/>
            <person name="Alfaro M."/>
            <person name="Ramirez L."/>
            <person name="Pisabarro A.G."/>
            <person name="Kuo A."/>
            <person name="Tritt A."/>
            <person name="Lipzen A."/>
            <person name="He G."/>
            <person name="Yan M."/>
            <person name="Ng V."/>
            <person name="Cullen D."/>
            <person name="Martin F."/>
            <person name="Rosso M.-N."/>
            <person name="Henrissat B."/>
            <person name="Hibbett D."/>
            <person name="Martinez A.T."/>
            <person name="Grigoriev I.V."/>
        </authorList>
    </citation>
    <scope>NUCLEOTIDE SEQUENCE</scope>
    <source>
        <strain evidence="10">AH 40177</strain>
    </source>
</reference>
<dbReference type="PROSITE" id="PS50089">
    <property type="entry name" value="ZF_RING_2"/>
    <property type="match status" value="1"/>
</dbReference>
<dbReference type="OrthoDB" id="687730at2759"/>
<dbReference type="Pfam" id="PF17123">
    <property type="entry name" value="zf-RING_11"/>
    <property type="match status" value="1"/>
</dbReference>
<feature type="region of interest" description="Disordered" evidence="7">
    <location>
        <begin position="476"/>
        <end position="543"/>
    </location>
</feature>
<keyword evidence="4" id="KW-0833">Ubl conjugation pathway</keyword>
<feature type="compositionally biased region" description="Basic and acidic residues" evidence="7">
    <location>
        <begin position="500"/>
        <end position="513"/>
    </location>
</feature>
<evidence type="ECO:0000256" key="2">
    <source>
        <dbReference type="ARBA" id="ARBA00022723"/>
    </source>
</evidence>
<gene>
    <name evidence="10" type="ORF">BDP27DRAFT_1325778</name>
</gene>
<dbReference type="SUPFAM" id="SSF57850">
    <property type="entry name" value="RING/U-box"/>
    <property type="match status" value="1"/>
</dbReference>
<dbReference type="SUPFAM" id="SSF49879">
    <property type="entry name" value="SMAD/FHA domain"/>
    <property type="match status" value="1"/>
</dbReference>
<evidence type="ECO:0000256" key="7">
    <source>
        <dbReference type="SAM" id="MobiDB-lite"/>
    </source>
</evidence>
<name>A0A9P5PTR3_9AGAR</name>
<evidence type="ECO:0000256" key="1">
    <source>
        <dbReference type="ARBA" id="ARBA00022679"/>
    </source>
</evidence>
<dbReference type="InterPro" id="IPR000253">
    <property type="entry name" value="FHA_dom"/>
</dbReference>
<keyword evidence="5" id="KW-0862">Zinc</keyword>
<dbReference type="PANTHER" id="PTHR15067:SF7">
    <property type="entry name" value="E3 UBIQUITIN-PROTEIN LIGASE DMA1-RELATED"/>
    <property type="match status" value="1"/>
</dbReference>
<keyword evidence="3 6" id="KW-0863">Zinc-finger</keyword>
<keyword evidence="11" id="KW-1185">Reference proteome</keyword>
<evidence type="ECO:0000259" key="9">
    <source>
        <dbReference type="PROSITE" id="PS50089"/>
    </source>
</evidence>
<evidence type="ECO:0000256" key="4">
    <source>
        <dbReference type="ARBA" id="ARBA00022786"/>
    </source>
</evidence>
<comment type="caution">
    <text evidence="10">The sequence shown here is derived from an EMBL/GenBank/DDBJ whole genome shotgun (WGS) entry which is preliminary data.</text>
</comment>
<dbReference type="GO" id="GO:0000151">
    <property type="term" value="C:ubiquitin ligase complex"/>
    <property type="evidence" value="ECO:0007669"/>
    <property type="project" value="TreeGrafter"/>
</dbReference>
<feature type="compositionally biased region" description="Basic and acidic residues" evidence="7">
    <location>
        <begin position="426"/>
        <end position="439"/>
    </location>
</feature>